<evidence type="ECO:0000256" key="1">
    <source>
        <dbReference type="ARBA" id="ARBA00022490"/>
    </source>
</evidence>
<dbReference type="PANTHER" id="PTHR34354:SF1">
    <property type="entry name" value="NADPH-DEPENDENT 7-CYANO-7-DEAZAGUANINE REDUCTASE"/>
    <property type="match status" value="1"/>
</dbReference>
<keyword evidence="3 5" id="KW-0521">NADP</keyword>
<feature type="binding site" evidence="5">
    <location>
        <begin position="238"/>
        <end position="239"/>
    </location>
    <ligand>
        <name>NADPH</name>
        <dbReference type="ChEBI" id="CHEBI:57783"/>
    </ligand>
</feature>
<dbReference type="GO" id="GO:0005737">
    <property type="term" value="C:cytoplasm"/>
    <property type="evidence" value="ECO:0007669"/>
    <property type="project" value="UniProtKB-SubCell"/>
</dbReference>
<dbReference type="GO" id="GO:0008616">
    <property type="term" value="P:tRNA queuosine(34) biosynthetic process"/>
    <property type="evidence" value="ECO:0007669"/>
    <property type="project" value="UniProtKB-UniRule"/>
</dbReference>
<dbReference type="InterPro" id="IPR029500">
    <property type="entry name" value="QueF"/>
</dbReference>
<evidence type="ECO:0000313" key="8">
    <source>
        <dbReference type="Proteomes" id="UP000298688"/>
    </source>
</evidence>
<dbReference type="PANTHER" id="PTHR34354">
    <property type="entry name" value="NADPH-DEPENDENT 7-CYANO-7-DEAZAGUANINE REDUCTASE"/>
    <property type="match status" value="1"/>
</dbReference>
<dbReference type="InterPro" id="IPR029139">
    <property type="entry name" value="QueF_N"/>
</dbReference>
<protein>
    <recommendedName>
        <fullName evidence="5">NADPH-dependent 7-cyano-7-deazaguanine reductase</fullName>
        <ecNumber evidence="5">1.7.1.13</ecNumber>
    </recommendedName>
    <alternativeName>
        <fullName evidence="5">7-cyano-7-carbaguanine reductase</fullName>
    </alternativeName>
    <alternativeName>
        <fullName evidence="5">NADPH-dependent nitrile oxidoreductase</fullName>
    </alternativeName>
    <alternativeName>
        <fullName evidence="5">PreQ(0) reductase</fullName>
    </alternativeName>
</protein>
<dbReference type="Pfam" id="PF14819">
    <property type="entry name" value="QueF_N"/>
    <property type="match status" value="1"/>
</dbReference>
<accession>A0A4D6Y637</accession>
<feature type="binding site" evidence="5">
    <location>
        <begin position="71"/>
        <end position="72"/>
    </location>
    <ligand>
        <name>NADPH</name>
        <dbReference type="ChEBI" id="CHEBI:57783"/>
    </ligand>
</feature>
<dbReference type="Pfam" id="PF14489">
    <property type="entry name" value="QueF"/>
    <property type="match status" value="1"/>
</dbReference>
<reference evidence="7 8" key="1">
    <citation type="submission" date="2018-12" db="EMBL/GenBank/DDBJ databases">
        <authorList>
            <person name="Chong R.A."/>
        </authorList>
    </citation>
    <scope>NUCLEOTIDE SEQUENCE [LARGE SCALE GENOMIC DNA]</scope>
    <source>
        <strain evidence="7 8">Rpa</strain>
    </source>
</reference>
<keyword evidence="4 5" id="KW-0560">Oxidoreductase</keyword>
<evidence type="ECO:0000256" key="4">
    <source>
        <dbReference type="ARBA" id="ARBA00023002"/>
    </source>
</evidence>
<dbReference type="PIRSF" id="PIRSF004750">
    <property type="entry name" value="Nitrile_oxidored_YqcD_prd"/>
    <property type="match status" value="1"/>
</dbReference>
<sequence length="262" mass="30907">MSFKINNFNFLKSIPRKQHRKKIKLNYINLPFVGKDIWTLYELSWLNKNGLPKIAIAKIEVDINSTNIVESKSFKIYINSFNQIKFNSDADFIKILIDDLTRCVCGKISVKLFSLDEIKNQKIIDFHGICIDNQNIKIESYKYEPSLLMINSERKIIKEDLYTHLFKSNCPATRQPDWASIYIKYTGLSIKHDSLLRYLISFRSHNEFHEECIERIFNDINNICKPKKLSLYARYTRRGGIDINPWRSNDIFSPSLIRLARQ</sequence>
<dbReference type="EC" id="1.7.1.13" evidence="5"/>
<gene>
    <name evidence="5 7" type="primary">queF</name>
    <name evidence="7" type="ORF">D9V76_01535</name>
</gene>
<evidence type="ECO:0000313" key="7">
    <source>
        <dbReference type="EMBL" id="QCI24937.1"/>
    </source>
</evidence>
<dbReference type="EMBL" id="CP034858">
    <property type="protein sequence ID" value="QCI24937.1"/>
    <property type="molecule type" value="Genomic_DNA"/>
</dbReference>
<dbReference type="NCBIfam" id="TIGR03138">
    <property type="entry name" value="QueF"/>
    <property type="match status" value="1"/>
</dbReference>
<feature type="binding site" evidence="5">
    <location>
        <begin position="69"/>
        <end position="71"/>
    </location>
    <ligand>
        <name>substrate</name>
    </ligand>
</feature>
<comment type="catalytic activity">
    <reaction evidence="5">
        <text>7-aminomethyl-7-carbaguanine + 2 NADP(+) = 7-cyano-7-carbaguanine + 2 NADPH + 3 H(+)</text>
        <dbReference type="Rhea" id="RHEA:13409"/>
        <dbReference type="ChEBI" id="CHEBI:15378"/>
        <dbReference type="ChEBI" id="CHEBI:45075"/>
        <dbReference type="ChEBI" id="CHEBI:57783"/>
        <dbReference type="ChEBI" id="CHEBI:58349"/>
        <dbReference type="ChEBI" id="CHEBI:58703"/>
        <dbReference type="EC" id="1.7.1.13"/>
    </reaction>
</comment>
<evidence type="ECO:0000256" key="3">
    <source>
        <dbReference type="ARBA" id="ARBA00022857"/>
    </source>
</evidence>
<dbReference type="OrthoDB" id="9789995at2"/>
<feature type="domain" description="NADPH-dependent 7-cyano-7-deazaguanine reductase N-terminal" evidence="6">
    <location>
        <begin position="9"/>
        <end position="112"/>
    </location>
</feature>
<evidence type="ECO:0000259" key="6">
    <source>
        <dbReference type="Pfam" id="PF14819"/>
    </source>
</evidence>
<feature type="active site" description="Thioimide intermediate" evidence="5">
    <location>
        <position position="170"/>
    </location>
</feature>
<comment type="pathway">
    <text evidence="5">tRNA modification; tRNA-queuosine biosynthesis.</text>
</comment>
<reference evidence="7 8" key="2">
    <citation type="submission" date="2019-05" db="EMBL/GenBank/DDBJ databases">
        <title>Genome evolution of the obligate endosymbiont Buchnera aphidicola.</title>
        <authorList>
            <person name="Moran N.A."/>
        </authorList>
    </citation>
    <scope>NUCLEOTIDE SEQUENCE [LARGE SCALE GENOMIC DNA]</scope>
    <source>
        <strain evidence="7 8">Rpa</strain>
    </source>
</reference>
<dbReference type="AlphaFoldDB" id="A0A4D6Y637"/>
<comment type="subcellular location">
    <subcellularLocation>
        <location evidence="5">Cytoplasm</location>
    </subcellularLocation>
</comment>
<dbReference type="UniPathway" id="UPA00392"/>
<keyword evidence="2 5" id="KW-0671">Queuosine biosynthesis</keyword>
<dbReference type="InterPro" id="IPR043133">
    <property type="entry name" value="GTP-CH-I_C/QueF"/>
</dbReference>
<dbReference type="InterPro" id="IPR016428">
    <property type="entry name" value="QueF_type2"/>
</dbReference>
<evidence type="ECO:0000256" key="2">
    <source>
        <dbReference type="ARBA" id="ARBA00022785"/>
    </source>
</evidence>
<dbReference type="HAMAP" id="MF_00817">
    <property type="entry name" value="QueF_type2"/>
    <property type="match status" value="1"/>
</dbReference>
<comment type="subunit">
    <text evidence="5">Homodimer.</text>
</comment>
<feature type="binding site" evidence="5">
    <location>
        <begin position="209"/>
        <end position="210"/>
    </location>
    <ligand>
        <name>substrate</name>
    </ligand>
</feature>
<dbReference type="RefSeq" id="WP_158337148.1">
    <property type="nucleotide sequence ID" value="NZ_CP034858.1"/>
</dbReference>
<name>A0A4D6Y637_BUCRP</name>
<keyword evidence="1 5" id="KW-0963">Cytoplasm</keyword>
<proteinExistence type="inferred from homology"/>
<dbReference type="Proteomes" id="UP000298688">
    <property type="component" value="Chromosome"/>
</dbReference>
<comment type="function">
    <text evidence="5">Catalyzes the NADPH-dependent reduction of 7-cyano-7-deazaguanine (preQ0) to 7-aminomethyl-7-deazaguanine (preQ1).</text>
</comment>
<dbReference type="Gene3D" id="3.30.1130.10">
    <property type="match status" value="2"/>
</dbReference>
<organism evidence="7 8">
    <name type="scientific">Buchnera aphidicola subsp. Rhopalosiphum padi</name>
    <dbReference type="NCBI Taxonomy" id="98793"/>
    <lineage>
        <taxon>Bacteria</taxon>
        <taxon>Pseudomonadati</taxon>
        <taxon>Pseudomonadota</taxon>
        <taxon>Gammaproteobacteria</taxon>
        <taxon>Enterobacterales</taxon>
        <taxon>Erwiniaceae</taxon>
        <taxon>Buchnera</taxon>
    </lineage>
</organism>
<feature type="active site" description="Proton donor" evidence="5">
    <location>
        <position position="177"/>
    </location>
</feature>
<evidence type="ECO:0000256" key="5">
    <source>
        <dbReference type="HAMAP-Rule" id="MF_00817"/>
    </source>
</evidence>
<dbReference type="GO" id="GO:0033739">
    <property type="term" value="F:preQ1 synthase activity"/>
    <property type="evidence" value="ECO:0007669"/>
    <property type="project" value="UniProtKB-UniRule"/>
</dbReference>
<dbReference type="SUPFAM" id="SSF55620">
    <property type="entry name" value="Tetrahydrobiopterin biosynthesis enzymes-like"/>
    <property type="match status" value="1"/>
</dbReference>
<comment type="similarity">
    <text evidence="5">Belongs to the GTP cyclohydrolase I family. QueF type 2 subfamily.</text>
</comment>
<dbReference type="InterPro" id="IPR050084">
    <property type="entry name" value="NADPH_dep_7-cyano-7-deazaG_red"/>
</dbReference>